<feature type="compositionally biased region" description="Polar residues" evidence="7">
    <location>
        <begin position="796"/>
        <end position="808"/>
    </location>
</feature>
<dbReference type="Gene3D" id="3.40.50.300">
    <property type="entry name" value="P-loop containing nucleotide triphosphate hydrolases"/>
    <property type="match status" value="1"/>
</dbReference>
<dbReference type="PANTHER" id="PTHR11669">
    <property type="entry name" value="REPLICATION FACTOR C / DNA POLYMERASE III GAMMA-TAU SUBUNIT"/>
    <property type="match status" value="1"/>
</dbReference>
<feature type="region of interest" description="Disordered" evidence="7">
    <location>
        <begin position="796"/>
        <end position="826"/>
    </location>
</feature>
<dbReference type="Gene3D" id="1.20.272.10">
    <property type="match status" value="1"/>
</dbReference>
<dbReference type="GO" id="GO:0005663">
    <property type="term" value="C:DNA replication factor C complex"/>
    <property type="evidence" value="ECO:0007669"/>
    <property type="project" value="TreeGrafter"/>
</dbReference>
<dbReference type="InterPro" id="IPR027417">
    <property type="entry name" value="P-loop_NTPase"/>
</dbReference>
<keyword evidence="2" id="KW-0479">Metal-binding</keyword>
<dbReference type="FunFam" id="1.10.8.60:FF:000013">
    <property type="entry name" value="DNA polymerase III subunit gamma/tau"/>
    <property type="match status" value="1"/>
</dbReference>
<evidence type="ECO:0000256" key="5">
    <source>
        <dbReference type="ARBA" id="ARBA00022840"/>
    </source>
</evidence>
<dbReference type="InterPro" id="IPR012763">
    <property type="entry name" value="DNA_pol_III_sug/sutau_N"/>
</dbReference>
<keyword evidence="10" id="KW-1185">Reference proteome</keyword>
<dbReference type="CDD" id="cd18137">
    <property type="entry name" value="HLD_clamp_pol_III_gamma_tau"/>
    <property type="match status" value="1"/>
</dbReference>
<dbReference type="GO" id="GO:0005524">
    <property type="term" value="F:ATP binding"/>
    <property type="evidence" value="ECO:0007669"/>
    <property type="project" value="UniProtKB-KW"/>
</dbReference>
<dbReference type="GO" id="GO:0003887">
    <property type="term" value="F:DNA-directed DNA polymerase activity"/>
    <property type="evidence" value="ECO:0007669"/>
    <property type="project" value="InterPro"/>
</dbReference>
<dbReference type="GO" id="GO:0009360">
    <property type="term" value="C:DNA polymerase III complex"/>
    <property type="evidence" value="ECO:0007669"/>
    <property type="project" value="InterPro"/>
</dbReference>
<dbReference type="Pfam" id="PF23007">
    <property type="entry name" value="DnaA_N-like_STI"/>
    <property type="match status" value="1"/>
</dbReference>
<dbReference type="SMART" id="SM00382">
    <property type="entry name" value="AAA"/>
    <property type="match status" value="1"/>
</dbReference>
<dbReference type="GO" id="GO:0006281">
    <property type="term" value="P:DNA repair"/>
    <property type="evidence" value="ECO:0007669"/>
    <property type="project" value="TreeGrafter"/>
</dbReference>
<evidence type="ECO:0000259" key="8">
    <source>
        <dbReference type="SMART" id="SM00382"/>
    </source>
</evidence>
<proteinExistence type="inferred from homology"/>
<dbReference type="PANTHER" id="PTHR11669:SF54">
    <property type="entry name" value="DNA POLYMERASE III SUBUNIT GAMMA_TAU"/>
    <property type="match status" value="1"/>
</dbReference>
<dbReference type="SUPFAM" id="SSF52540">
    <property type="entry name" value="P-loop containing nucleoside triphosphate hydrolases"/>
    <property type="match status" value="1"/>
</dbReference>
<gene>
    <name evidence="9" type="ORF">AYBTSS11_LOCUS27086</name>
</gene>
<dbReference type="Pfam" id="PF13177">
    <property type="entry name" value="DNA_pol3_delta2"/>
    <property type="match status" value="1"/>
</dbReference>
<dbReference type="Pfam" id="PF22608">
    <property type="entry name" value="DNAX_ATPase_lid"/>
    <property type="match status" value="1"/>
</dbReference>
<dbReference type="InterPro" id="IPR008921">
    <property type="entry name" value="DNA_pol3_clamp-load_cplx_C"/>
</dbReference>
<dbReference type="Gramene" id="rna-AYBTSS11_LOCUS27086">
    <property type="protein sequence ID" value="CAJ1974998.1"/>
    <property type="gene ID" value="gene-AYBTSS11_LOCUS27086"/>
</dbReference>
<dbReference type="Proteomes" id="UP001189624">
    <property type="component" value="Chromosome 9"/>
</dbReference>
<comment type="similarity">
    <text evidence="1">Belongs to the DnaX/STICHEL family.</text>
</comment>
<evidence type="ECO:0000256" key="3">
    <source>
        <dbReference type="ARBA" id="ARBA00022741"/>
    </source>
</evidence>
<dbReference type="InterPro" id="IPR003593">
    <property type="entry name" value="AAA+_ATPase"/>
</dbReference>
<dbReference type="InterPro" id="IPR054506">
    <property type="entry name" value="DnaA_N-like_STI"/>
</dbReference>
<dbReference type="EMBL" id="OY731406">
    <property type="protein sequence ID" value="CAJ1974998.1"/>
    <property type="molecule type" value="Genomic_DNA"/>
</dbReference>
<evidence type="ECO:0000256" key="2">
    <source>
        <dbReference type="ARBA" id="ARBA00022723"/>
    </source>
</evidence>
<evidence type="ECO:0000256" key="7">
    <source>
        <dbReference type="SAM" id="MobiDB-lite"/>
    </source>
</evidence>
<feature type="domain" description="AAA+ ATPase" evidence="8">
    <location>
        <begin position="323"/>
        <end position="466"/>
    </location>
</feature>
<accession>A0AA86SXT6</accession>
<dbReference type="GO" id="GO:0046872">
    <property type="term" value="F:metal ion binding"/>
    <property type="evidence" value="ECO:0007669"/>
    <property type="project" value="UniProtKB-KW"/>
</dbReference>
<evidence type="ECO:0000256" key="1">
    <source>
        <dbReference type="ARBA" id="ARBA00006360"/>
    </source>
</evidence>
<dbReference type="SUPFAM" id="SSF48019">
    <property type="entry name" value="post-AAA+ oligomerization domain-like"/>
    <property type="match status" value="1"/>
</dbReference>
<name>A0AA86SXT6_9FABA</name>
<evidence type="ECO:0000256" key="4">
    <source>
        <dbReference type="ARBA" id="ARBA00022833"/>
    </source>
</evidence>
<evidence type="ECO:0000256" key="6">
    <source>
        <dbReference type="ARBA" id="ARBA00023054"/>
    </source>
</evidence>
<dbReference type="InterPro" id="IPR050238">
    <property type="entry name" value="DNA_Rep/Repair_Clamp_Loader"/>
</dbReference>
<dbReference type="GO" id="GO:0003677">
    <property type="term" value="F:DNA binding"/>
    <property type="evidence" value="ECO:0007669"/>
    <property type="project" value="InterPro"/>
</dbReference>
<organism evidence="9 10">
    <name type="scientific">Sphenostylis stenocarpa</name>
    <dbReference type="NCBI Taxonomy" id="92480"/>
    <lineage>
        <taxon>Eukaryota</taxon>
        <taxon>Viridiplantae</taxon>
        <taxon>Streptophyta</taxon>
        <taxon>Embryophyta</taxon>
        <taxon>Tracheophyta</taxon>
        <taxon>Spermatophyta</taxon>
        <taxon>Magnoliopsida</taxon>
        <taxon>eudicotyledons</taxon>
        <taxon>Gunneridae</taxon>
        <taxon>Pentapetalae</taxon>
        <taxon>rosids</taxon>
        <taxon>fabids</taxon>
        <taxon>Fabales</taxon>
        <taxon>Fabaceae</taxon>
        <taxon>Papilionoideae</taxon>
        <taxon>50 kb inversion clade</taxon>
        <taxon>NPAAA clade</taxon>
        <taxon>indigoferoid/millettioid clade</taxon>
        <taxon>Phaseoleae</taxon>
        <taxon>Sphenostylis</taxon>
    </lineage>
</organism>
<protein>
    <recommendedName>
        <fullName evidence="8">AAA+ ATPase domain-containing protein</fullName>
    </recommendedName>
</protein>
<dbReference type="NCBIfam" id="TIGR02397">
    <property type="entry name" value="dnaX_nterm"/>
    <property type="match status" value="1"/>
</dbReference>
<keyword evidence="3" id="KW-0547">Nucleotide-binding</keyword>
<keyword evidence="4" id="KW-0862">Zinc</keyword>
<keyword evidence="5" id="KW-0067">ATP-binding</keyword>
<dbReference type="InterPro" id="IPR045085">
    <property type="entry name" value="HLD_clamp_pol_III_gamma_tau"/>
</dbReference>
<dbReference type="Gene3D" id="1.10.8.60">
    <property type="match status" value="1"/>
</dbReference>
<dbReference type="AlphaFoldDB" id="A0AA86SXT6"/>
<dbReference type="GO" id="GO:0003689">
    <property type="term" value="F:DNA clamp loader activity"/>
    <property type="evidence" value="ECO:0007669"/>
    <property type="project" value="TreeGrafter"/>
</dbReference>
<dbReference type="FunFam" id="1.20.272.10:FF:000019">
    <property type="entry name" value="Protein STICHEL-like 1 isoform C"/>
    <property type="match status" value="1"/>
</dbReference>
<evidence type="ECO:0000313" key="10">
    <source>
        <dbReference type="Proteomes" id="UP001189624"/>
    </source>
</evidence>
<sequence>MEGRRHSVDIPISKTLVALRRVRSLRDPSTNSMSKLSSLVDNVHWENGSANDISLRFSDAARPCDSDDNAALRSRNLGFKGQREQNDADFVFNSRLKPSGISSQGVQQDGELVYSKRNLQCISGNKSPSESCGSNHGAKGLDLACIVLPSNDFKDGDSCYIATARSSQLGIIDCSKSAKKSLRKNQVKPSELVGSIDSNVSPCPSGYDAFSPYSGSVGINQDIDGLDNNDNGCGISCCWSKSPRFRESNVYGEIEDRPLISHRFDETDLHAHRSMRHNGGGISPNLETPRSLSMKFRPKSFSDLVGQNVVVRSLMGAISRGRITSFYLFYGPRGTGKTSASRIFAAALNCLSVEEQRPCGLCRECIIFFSGRSKDVKEVDSVRINRTDQVKSLVKNASIPPVSSCFKVFIIDECHLLNGETWASISNSLDNLSQHVVFVMITPDLDKLPRCAVSRAQRYHFPKVKDADIVCRLQNICAEEGLDFEQNALDFIAAKSCGSVRDAEMMLDQMSLLGKKINITLAYELTGIVSDDELLDLLDLALSSDTSNTVIRARELMRSRIDPLQLVSQLANLIMDILAGKCENGGTEVRNRFYRRYTSEAELQKLNNALKILSETEKQLRISKNQTTWFTVALLQLSSVDYQSVDANDTKFSLRAACNGGPNLEHFATGLCANMSYRLAMPEDHKGTLDSIWYKATEMCHSSQLKTFLRKKGRLSSLNVDRSTACLAIAELEFHHRHHVSKAEKSWKMIASSLQFILGCNVELRITYTPCAFDSKYAKPKRTSFSIFSCSRRNRQQKSLSSNEQGSESDYADYTSENPMMKDKTSTSDCGMDAVTALRSCEGNLLSSRERILNRSFQESMRKSCAEVDSSKEKGCNGAHLDPSILDSDNDHFNCFPKTLWLQKKFRSSYSSKLTFQGIQQQKDFVLSVPKCTCSGTYTYANEPCIFSSSCKNCSKAS</sequence>
<reference evidence="9" key="1">
    <citation type="submission" date="2023-10" db="EMBL/GenBank/DDBJ databases">
        <authorList>
            <person name="Domelevo Entfellner J.-B."/>
        </authorList>
    </citation>
    <scope>NUCLEOTIDE SEQUENCE</scope>
</reference>
<dbReference type="GO" id="GO:0006261">
    <property type="term" value="P:DNA-templated DNA replication"/>
    <property type="evidence" value="ECO:0007669"/>
    <property type="project" value="TreeGrafter"/>
</dbReference>
<evidence type="ECO:0000313" key="9">
    <source>
        <dbReference type="EMBL" id="CAJ1974998.1"/>
    </source>
</evidence>
<keyword evidence="6" id="KW-0175">Coiled coil</keyword>